<reference evidence="2" key="1">
    <citation type="submission" date="2020-08" db="EMBL/GenBank/DDBJ databases">
        <title>Multicomponent nature underlies the extraordinary mechanical properties of spider dragline silk.</title>
        <authorList>
            <person name="Kono N."/>
            <person name="Nakamura H."/>
            <person name="Mori M."/>
            <person name="Yoshida Y."/>
            <person name="Ohtoshi R."/>
            <person name="Malay A.D."/>
            <person name="Moran D.A.P."/>
            <person name="Tomita M."/>
            <person name="Numata K."/>
            <person name="Arakawa K."/>
        </authorList>
    </citation>
    <scope>NUCLEOTIDE SEQUENCE</scope>
</reference>
<dbReference type="InterPro" id="IPR001254">
    <property type="entry name" value="Trypsin_dom"/>
</dbReference>
<proteinExistence type="predicted"/>
<comment type="caution">
    <text evidence="2">The sequence shown here is derived from an EMBL/GenBank/DDBJ whole genome shotgun (WGS) entry which is preliminary data.</text>
</comment>
<dbReference type="Gene3D" id="2.40.10.10">
    <property type="entry name" value="Trypsin-like serine proteases"/>
    <property type="match status" value="1"/>
</dbReference>
<dbReference type="GO" id="GO:0004252">
    <property type="term" value="F:serine-type endopeptidase activity"/>
    <property type="evidence" value="ECO:0007669"/>
    <property type="project" value="InterPro"/>
</dbReference>
<dbReference type="InterPro" id="IPR043504">
    <property type="entry name" value="Peptidase_S1_PA_chymotrypsin"/>
</dbReference>
<dbReference type="AlphaFoldDB" id="A0A8X6XV49"/>
<dbReference type="Proteomes" id="UP000886998">
    <property type="component" value="Unassembled WGS sequence"/>
</dbReference>
<gene>
    <name evidence="2" type="ORF">TNIN_166451</name>
</gene>
<keyword evidence="3" id="KW-1185">Reference proteome</keyword>
<organism evidence="2 3">
    <name type="scientific">Trichonephila inaurata madagascariensis</name>
    <dbReference type="NCBI Taxonomy" id="2747483"/>
    <lineage>
        <taxon>Eukaryota</taxon>
        <taxon>Metazoa</taxon>
        <taxon>Ecdysozoa</taxon>
        <taxon>Arthropoda</taxon>
        <taxon>Chelicerata</taxon>
        <taxon>Arachnida</taxon>
        <taxon>Araneae</taxon>
        <taxon>Araneomorphae</taxon>
        <taxon>Entelegynae</taxon>
        <taxon>Araneoidea</taxon>
        <taxon>Nephilidae</taxon>
        <taxon>Trichonephila</taxon>
        <taxon>Trichonephila inaurata</taxon>
    </lineage>
</organism>
<dbReference type="GO" id="GO:0006508">
    <property type="term" value="P:proteolysis"/>
    <property type="evidence" value="ECO:0007669"/>
    <property type="project" value="InterPro"/>
</dbReference>
<sequence length="96" mass="10574">MLPHPKFSYEILNHSYYDIGLLKLQTAAQLGPNVNVVCLPASSDIGSEEQQAFVVGWALFGKKAGSDLERLLALALFSLRIGSREITTFSPAEWVH</sequence>
<dbReference type="InterPro" id="IPR009003">
    <property type="entry name" value="Peptidase_S1_PA"/>
</dbReference>
<dbReference type="Pfam" id="PF00089">
    <property type="entry name" value="Trypsin"/>
    <property type="match status" value="1"/>
</dbReference>
<accession>A0A8X6XV49</accession>
<evidence type="ECO:0000313" key="3">
    <source>
        <dbReference type="Proteomes" id="UP000886998"/>
    </source>
</evidence>
<dbReference type="EMBL" id="BMAV01012547">
    <property type="protein sequence ID" value="GFY59264.1"/>
    <property type="molecule type" value="Genomic_DNA"/>
</dbReference>
<protein>
    <recommendedName>
        <fullName evidence="1">Peptidase S1 domain-containing protein</fullName>
    </recommendedName>
</protein>
<dbReference type="SUPFAM" id="SSF50494">
    <property type="entry name" value="Trypsin-like serine proteases"/>
    <property type="match status" value="1"/>
</dbReference>
<evidence type="ECO:0000259" key="1">
    <source>
        <dbReference type="Pfam" id="PF00089"/>
    </source>
</evidence>
<name>A0A8X6XV49_9ARAC</name>
<evidence type="ECO:0000313" key="2">
    <source>
        <dbReference type="EMBL" id="GFY59264.1"/>
    </source>
</evidence>
<feature type="domain" description="Peptidase S1" evidence="1">
    <location>
        <begin position="5"/>
        <end position="59"/>
    </location>
</feature>